<evidence type="ECO:0000313" key="2">
    <source>
        <dbReference type="Proteomes" id="UP001177021"/>
    </source>
</evidence>
<name>A0ACB0LNA6_TRIPR</name>
<gene>
    <name evidence="1" type="ORF">MILVUS5_LOCUS34037</name>
</gene>
<reference evidence="1" key="1">
    <citation type="submission" date="2023-10" db="EMBL/GenBank/DDBJ databases">
        <authorList>
            <person name="Rodriguez Cubillos JULIANA M."/>
            <person name="De Vega J."/>
        </authorList>
    </citation>
    <scope>NUCLEOTIDE SEQUENCE</scope>
</reference>
<dbReference type="Proteomes" id="UP001177021">
    <property type="component" value="Unassembled WGS sequence"/>
</dbReference>
<proteinExistence type="predicted"/>
<organism evidence="1 2">
    <name type="scientific">Trifolium pratense</name>
    <name type="common">Red clover</name>
    <dbReference type="NCBI Taxonomy" id="57577"/>
    <lineage>
        <taxon>Eukaryota</taxon>
        <taxon>Viridiplantae</taxon>
        <taxon>Streptophyta</taxon>
        <taxon>Embryophyta</taxon>
        <taxon>Tracheophyta</taxon>
        <taxon>Spermatophyta</taxon>
        <taxon>Magnoliopsida</taxon>
        <taxon>eudicotyledons</taxon>
        <taxon>Gunneridae</taxon>
        <taxon>Pentapetalae</taxon>
        <taxon>rosids</taxon>
        <taxon>fabids</taxon>
        <taxon>Fabales</taxon>
        <taxon>Fabaceae</taxon>
        <taxon>Papilionoideae</taxon>
        <taxon>50 kb inversion clade</taxon>
        <taxon>NPAAA clade</taxon>
        <taxon>Hologalegina</taxon>
        <taxon>IRL clade</taxon>
        <taxon>Trifolieae</taxon>
        <taxon>Trifolium</taxon>
    </lineage>
</organism>
<accession>A0ACB0LNA6</accession>
<dbReference type="EMBL" id="CASHSV030000615">
    <property type="protein sequence ID" value="CAJ2669916.1"/>
    <property type="molecule type" value="Genomic_DNA"/>
</dbReference>
<evidence type="ECO:0000313" key="1">
    <source>
        <dbReference type="EMBL" id="CAJ2669916.1"/>
    </source>
</evidence>
<comment type="caution">
    <text evidence="1">The sequence shown here is derived from an EMBL/GenBank/DDBJ whole genome shotgun (WGS) entry which is preliminary data.</text>
</comment>
<keyword evidence="2" id="KW-1185">Reference proteome</keyword>
<protein>
    <submittedName>
        <fullName evidence="1">Uncharacterized protein</fullName>
    </submittedName>
</protein>
<sequence>MGLKGTLKSLNFTSLPNILTLDLSRNNLYGSNPQEIGKLLNLEMLYLEDNILSGSIPSEIGMMRSLIQIDLSENNLSGKIPPSIGNLSNLQYLAFHKNHLSGTIPTELNMLANLQQFRVYHNNLTGELPHNICQGGNLNYIIASNNHFTGQVLKSLKNCSSLIRLRLQHNHFDGNITDDFGVYPNLKFLDLDNNNFYGHLSSNWGKFHNLEQLKISNNNISGCIPPQLGEAPSLYLIDLSSNHLTGNIPKELGNLTKLGTLLLSNNHLCGIFHAQITSLKGLEILDVASNNLSGFVPKELANLPSLRNLNLRHNKFKGNIPVDFGNFKNLHFLDLSGNFLNRTIPEMFGKLQLLETLNISHNNLSGCLPSSFNHMISLMSVDISYNLLNGSLPNMPAFNKATLEVLRNNAGLCGNVSGLKPCTKPTTGSHNNKTKKVILFIVLPLALGSLMLAIVCFKFSYCFVHSTTTRENQVGGNVIAPTNAFTIWSFDGKMVYENIIEATEEFDDKHLIGVGAHGSVYKAELHTGEVVAVKKLHIVTNEETSDLSCFTNEIQALTEIRHRNIVKLYGFCSRSHLSFLVYEFMEKGSLEKILKDDEEAIAFDWTKRLNVIKDVANALCYMHHDCSPPIVHRDISSKNILLDLEYVARVSDFGTAKLLNPNSSNWTSFAGTFGYVAPELAYTMEVNEKNDVYSFGVLALEILFGKHPGDIVSNSLQWIIMGSTLDTMPMMNKLDQRLSRPANRRQAKELVSIAKTTISCLADSPQSRPTMEQVSRELLSV</sequence>